<dbReference type="Proteomes" id="UP001244341">
    <property type="component" value="Chromosome 3b"/>
</dbReference>
<protein>
    <submittedName>
        <fullName evidence="2">Uncharacterized protein</fullName>
    </submittedName>
</protein>
<dbReference type="PANTHER" id="PTHR34806">
    <property type="entry name" value="HIGH-AFFINITY NITRATE TRANSPORTER 3.2"/>
    <property type="match status" value="1"/>
</dbReference>
<reference evidence="2 3" key="1">
    <citation type="submission" date="2023-05" db="EMBL/GenBank/DDBJ databases">
        <title>A 100% complete, gapless, phased diploid assembly of the Scenedesmus obliquus UTEX 3031 genome.</title>
        <authorList>
            <person name="Biondi T.C."/>
            <person name="Hanschen E.R."/>
            <person name="Kwon T."/>
            <person name="Eng W."/>
            <person name="Kruse C.P.S."/>
            <person name="Koehler S.I."/>
            <person name="Kunde Y."/>
            <person name="Gleasner C.D."/>
            <person name="You Mak K.T."/>
            <person name="Polle J."/>
            <person name="Hovde B.T."/>
            <person name="Starkenburg S.R."/>
        </authorList>
    </citation>
    <scope>NUCLEOTIDE SEQUENCE [LARGE SCALE GENOMIC DNA]</scope>
    <source>
        <strain evidence="2 3">DOE0152z</strain>
    </source>
</reference>
<organism evidence="2 3">
    <name type="scientific">Tetradesmus obliquus</name>
    <name type="common">Green alga</name>
    <name type="synonym">Acutodesmus obliquus</name>
    <dbReference type="NCBI Taxonomy" id="3088"/>
    <lineage>
        <taxon>Eukaryota</taxon>
        <taxon>Viridiplantae</taxon>
        <taxon>Chlorophyta</taxon>
        <taxon>core chlorophytes</taxon>
        <taxon>Chlorophyceae</taxon>
        <taxon>CS clade</taxon>
        <taxon>Sphaeropleales</taxon>
        <taxon>Scenedesmaceae</taxon>
        <taxon>Tetradesmus</taxon>
    </lineage>
</organism>
<evidence type="ECO:0000313" key="2">
    <source>
        <dbReference type="EMBL" id="WIA12410.1"/>
    </source>
</evidence>
<dbReference type="EMBL" id="CP126210">
    <property type="protein sequence ID" value="WIA12410.1"/>
    <property type="molecule type" value="Genomic_DNA"/>
</dbReference>
<evidence type="ECO:0000313" key="3">
    <source>
        <dbReference type="Proteomes" id="UP001244341"/>
    </source>
</evidence>
<dbReference type="InterPro" id="IPR016605">
    <property type="entry name" value="Transptr_NO3_Nar2"/>
</dbReference>
<proteinExistence type="predicted"/>
<keyword evidence="3" id="KW-1185">Reference proteome</keyword>
<evidence type="ECO:0000256" key="1">
    <source>
        <dbReference type="SAM" id="Phobius"/>
    </source>
</evidence>
<dbReference type="PANTHER" id="PTHR34806:SF1">
    <property type="entry name" value="HIGH-AFFINITY NITRATE TRANSPORTER 3.1"/>
    <property type="match status" value="1"/>
</dbReference>
<sequence length="268" mass="29015">MSPQGVGAECTLGGDHSDKHSATIAGSILTSLLIFDNKRNTNKLLVIVGYAAAAGNIEDQQPTSYTQLAPVKGQWDITLKATKTADKAAFEPVDCAEPKVSAACNKPLLTADAKDKLQVTAALKGKTLKTIDDLTPKRVVIKACYSKPSATDRPWRKSNDVIDKDKSCPFVIKSTELNVSSTSYSIDWPIPKNMTKAAWYATVLVLCENGTLNSYCQFDNTVNKTYFGTNIINSTPTSMIIATAVCASIGPLFLASYFIKDFMGRKKQ</sequence>
<keyword evidence="1" id="KW-0812">Transmembrane</keyword>
<keyword evidence="1" id="KW-0472">Membrane</keyword>
<dbReference type="Pfam" id="PF16974">
    <property type="entry name" value="NAR2"/>
    <property type="match status" value="1"/>
</dbReference>
<gene>
    <name evidence="2" type="ORF">OEZ85_012453</name>
</gene>
<keyword evidence="1" id="KW-1133">Transmembrane helix</keyword>
<accession>A0ABY8TTU5</accession>
<feature type="transmembrane region" description="Helical" evidence="1">
    <location>
        <begin position="239"/>
        <end position="259"/>
    </location>
</feature>
<name>A0ABY8TTU5_TETOB</name>